<dbReference type="GO" id="GO:0000976">
    <property type="term" value="F:transcription cis-regulatory region binding"/>
    <property type="evidence" value="ECO:0007669"/>
    <property type="project" value="TreeGrafter"/>
</dbReference>
<dbReference type="Gene3D" id="1.10.357.10">
    <property type="entry name" value="Tetracycline Repressor, domain 2"/>
    <property type="match status" value="1"/>
</dbReference>
<dbReference type="InterPro" id="IPR001647">
    <property type="entry name" value="HTH_TetR"/>
</dbReference>
<dbReference type="EMBL" id="CP053892">
    <property type="protein sequence ID" value="QKG18641.1"/>
    <property type="molecule type" value="Genomic_DNA"/>
</dbReference>
<feature type="domain" description="HTH tetR-type" evidence="5">
    <location>
        <begin position="8"/>
        <end position="68"/>
    </location>
</feature>
<dbReference type="AlphaFoldDB" id="A0A7D3ZGF0"/>
<organism evidence="6 7">
    <name type="scientific">Actinomadura verrucosospora</name>
    <dbReference type="NCBI Taxonomy" id="46165"/>
    <lineage>
        <taxon>Bacteria</taxon>
        <taxon>Bacillati</taxon>
        <taxon>Actinomycetota</taxon>
        <taxon>Actinomycetes</taxon>
        <taxon>Streptosporangiales</taxon>
        <taxon>Thermomonosporaceae</taxon>
        <taxon>Actinomadura</taxon>
    </lineage>
</organism>
<evidence type="ECO:0000256" key="2">
    <source>
        <dbReference type="ARBA" id="ARBA00023125"/>
    </source>
</evidence>
<keyword evidence="2 4" id="KW-0238">DNA-binding</keyword>
<evidence type="ECO:0000256" key="3">
    <source>
        <dbReference type="ARBA" id="ARBA00023163"/>
    </source>
</evidence>
<keyword evidence="7" id="KW-1185">Reference proteome</keyword>
<dbReference type="Pfam" id="PF00440">
    <property type="entry name" value="TetR_N"/>
    <property type="match status" value="1"/>
</dbReference>
<evidence type="ECO:0000259" key="5">
    <source>
        <dbReference type="PROSITE" id="PS50977"/>
    </source>
</evidence>
<evidence type="ECO:0000256" key="1">
    <source>
        <dbReference type="ARBA" id="ARBA00023015"/>
    </source>
</evidence>
<name>A0A7D3ZGF0_ACTVE</name>
<reference evidence="6 7" key="1">
    <citation type="submission" date="2020-05" db="EMBL/GenBank/DDBJ databases">
        <title>Actinomadura verrucosospora NRRL-B18236 (PFL_A860) Genome sequencing and assembly.</title>
        <authorList>
            <person name="Samborskyy M."/>
        </authorList>
    </citation>
    <scope>NUCLEOTIDE SEQUENCE [LARGE SCALE GENOMIC DNA]</scope>
    <source>
        <strain evidence="6 7">NRRL:B18236</strain>
    </source>
</reference>
<accession>A0A7D3ZGF0</accession>
<dbReference type="PANTHER" id="PTHR30055:SF234">
    <property type="entry name" value="HTH-TYPE TRANSCRIPTIONAL REGULATOR BETI"/>
    <property type="match status" value="1"/>
</dbReference>
<dbReference type="PANTHER" id="PTHR30055">
    <property type="entry name" value="HTH-TYPE TRANSCRIPTIONAL REGULATOR RUTR"/>
    <property type="match status" value="1"/>
</dbReference>
<dbReference type="PROSITE" id="PS50977">
    <property type="entry name" value="HTH_TETR_2"/>
    <property type="match status" value="1"/>
</dbReference>
<dbReference type="InterPro" id="IPR036271">
    <property type="entry name" value="Tet_transcr_reg_TetR-rel_C_sf"/>
</dbReference>
<dbReference type="InterPro" id="IPR009057">
    <property type="entry name" value="Homeodomain-like_sf"/>
</dbReference>
<dbReference type="InterPro" id="IPR050109">
    <property type="entry name" value="HTH-type_TetR-like_transc_reg"/>
</dbReference>
<evidence type="ECO:0000256" key="4">
    <source>
        <dbReference type="PROSITE-ProRule" id="PRU00335"/>
    </source>
</evidence>
<proteinExistence type="predicted"/>
<dbReference type="GO" id="GO:0003700">
    <property type="term" value="F:DNA-binding transcription factor activity"/>
    <property type="evidence" value="ECO:0007669"/>
    <property type="project" value="TreeGrafter"/>
</dbReference>
<gene>
    <name evidence="6" type="ORF">ACTIVE_0275</name>
</gene>
<dbReference type="SUPFAM" id="SSF48498">
    <property type="entry name" value="Tetracyclin repressor-like, C-terminal domain"/>
    <property type="match status" value="1"/>
</dbReference>
<evidence type="ECO:0000313" key="7">
    <source>
        <dbReference type="Proteomes" id="UP000501240"/>
    </source>
</evidence>
<feature type="DNA-binding region" description="H-T-H motif" evidence="4">
    <location>
        <begin position="31"/>
        <end position="50"/>
    </location>
</feature>
<sequence length="201" mass="21563">MERAAGIERTRRAIMDAARRHLVEAGYHGLSMERVAAEAGVTRVTVYRRFGSKPGLLEAVADDLAGRSEVVPQMREALDRPDAPDAFRGTVTGICRFWGTDPDLLRRLVSLAEVDPEVRDVIAGRERWRLAQVTAAVERLDGEGRLRPPFGVREASAAAAAVTSFPSCDAMAADLGRPHADLPALLIPLLASIADLGAGTA</sequence>
<evidence type="ECO:0000313" key="6">
    <source>
        <dbReference type="EMBL" id="QKG18641.1"/>
    </source>
</evidence>
<dbReference type="RefSeq" id="WP_173092008.1">
    <property type="nucleotide sequence ID" value="NZ_CP053892.1"/>
</dbReference>
<dbReference type="PRINTS" id="PR00455">
    <property type="entry name" value="HTHTETR"/>
</dbReference>
<keyword evidence="1" id="KW-0805">Transcription regulation</keyword>
<keyword evidence="3" id="KW-0804">Transcription</keyword>
<protein>
    <submittedName>
        <fullName evidence="6">TetR family transcriptional regulator</fullName>
    </submittedName>
</protein>
<dbReference type="SUPFAM" id="SSF46689">
    <property type="entry name" value="Homeodomain-like"/>
    <property type="match status" value="1"/>
</dbReference>
<dbReference type="Proteomes" id="UP000501240">
    <property type="component" value="Chromosome"/>
</dbReference>